<evidence type="ECO:0000313" key="2">
    <source>
        <dbReference type="Proteomes" id="UP000778970"/>
    </source>
</evidence>
<dbReference type="EMBL" id="NRRE01000027">
    <property type="protein sequence ID" value="MBK1698302.1"/>
    <property type="molecule type" value="Genomic_DNA"/>
</dbReference>
<evidence type="ECO:0008006" key="3">
    <source>
        <dbReference type="Google" id="ProtNLM"/>
    </source>
</evidence>
<dbReference type="AlphaFoldDB" id="A0A934QJZ4"/>
<dbReference type="SUPFAM" id="SSF56349">
    <property type="entry name" value="DNA breaking-rejoining enzymes"/>
    <property type="match status" value="1"/>
</dbReference>
<accession>A0A934QJZ4</accession>
<protein>
    <recommendedName>
        <fullName evidence="3">Phage integrase family protein</fullName>
    </recommendedName>
</protein>
<evidence type="ECO:0000313" key="1">
    <source>
        <dbReference type="EMBL" id="MBK1698302.1"/>
    </source>
</evidence>
<dbReference type="RefSeq" id="WP_027288614.1">
    <property type="nucleotide sequence ID" value="NZ_NRRE01000027.1"/>
</dbReference>
<organism evidence="1 2">
    <name type="scientific">Rhodovibrio salinarum</name>
    <dbReference type="NCBI Taxonomy" id="1087"/>
    <lineage>
        <taxon>Bacteria</taxon>
        <taxon>Pseudomonadati</taxon>
        <taxon>Pseudomonadota</taxon>
        <taxon>Alphaproteobacteria</taxon>
        <taxon>Rhodospirillales</taxon>
        <taxon>Rhodovibrionaceae</taxon>
        <taxon>Rhodovibrio</taxon>
    </lineage>
</organism>
<sequence>MSQARPARAVPTPSPAAAALRSYCQETGTSMRALSLAIGRGPKYVADICGGRSRYPDVAGLRALAEHTGLPLTVLTGRDETVPASGNEALASTVRAGLYMTDVLAAVRDDDTLAAGTRDKRIRNIKVFCCDWMKRDPGAVPADARWLSNRMREQGWGPAALGVKQKRWNDVLSSVRCGLETARAIPRQTKPIMGVSADWRALYDQIDESWLATSLSPLIRYCDAQDVRPADVTDTTIASYMAFRDAYDLSTRSPHRKLAKLRSAWNYAATSIDGWPAVTITLGARERLDLPWSAFPGSFQESWLAYAASRGVPGYADHEQMTLLERARARQPRHQAELDGQMRLGDLTPLEDSTLRAQQGSVRFLASAAVRTGLVTADELASITDIASPELVAHVIHEDVSPRLGLATGYADNLVKHASSIARRWVPDITADELLTFRALRAELATEREDSDGLSDRDRRRLAPFLGDAETMARLLSLPIWIIKRNEEQRQRGCPVTRDMARDVQAAVAMLIEQTLPVRWGDLTRTLLDTNIMLPAKPGGPAMLYYRISKTRKKGRRKQQARLSVGKAELIRTFILHYRPLLAAHDRLNPHLFPGQIPGQPTTRLGADVRARVYTWLGHTVNPHLWRKLMGGYLLLQTSDMKLVADLLGHVEGSRATRVYVEMKSAWAAQALDDHVTRLVEHTRMPDDIRRRIANL</sequence>
<comment type="caution">
    <text evidence="1">The sequence shown here is derived from an EMBL/GenBank/DDBJ whole genome shotgun (WGS) entry which is preliminary data.</text>
</comment>
<proteinExistence type="predicted"/>
<dbReference type="InterPro" id="IPR011010">
    <property type="entry name" value="DNA_brk_join_enz"/>
</dbReference>
<name>A0A934QJZ4_9PROT</name>
<dbReference type="GO" id="GO:0003677">
    <property type="term" value="F:DNA binding"/>
    <property type="evidence" value="ECO:0007669"/>
    <property type="project" value="InterPro"/>
</dbReference>
<reference evidence="1" key="1">
    <citation type="submission" date="2017-08" db="EMBL/GenBank/DDBJ databases">
        <authorList>
            <person name="Imhoff J.F."/>
            <person name="Rahn T."/>
            <person name="Kuenzel S."/>
            <person name="Neulinger S.C."/>
        </authorList>
    </citation>
    <scope>NUCLEOTIDE SEQUENCE</scope>
    <source>
        <strain evidence="1">DSM 9154</strain>
    </source>
</reference>
<reference evidence="1" key="2">
    <citation type="journal article" date="2020" name="Microorganisms">
        <title>Osmotic Adaptation and Compatible Solute Biosynthesis of Phototrophic Bacteria as Revealed from Genome Analyses.</title>
        <authorList>
            <person name="Imhoff J.F."/>
            <person name="Rahn T."/>
            <person name="Kunzel S."/>
            <person name="Keller A."/>
            <person name="Neulinger S.C."/>
        </authorList>
    </citation>
    <scope>NUCLEOTIDE SEQUENCE</scope>
    <source>
        <strain evidence="1">DSM 9154</strain>
    </source>
</reference>
<keyword evidence="2" id="KW-1185">Reference proteome</keyword>
<dbReference type="Proteomes" id="UP000778970">
    <property type="component" value="Unassembled WGS sequence"/>
</dbReference>
<gene>
    <name evidence="1" type="ORF">CKO21_13725</name>
</gene>